<protein>
    <submittedName>
        <fullName evidence="1">Uncharacterized protein</fullName>
    </submittedName>
</protein>
<proteinExistence type="predicted"/>
<gene>
    <name evidence="1" type="ORF">CXU22_07515</name>
</gene>
<reference evidence="1 2" key="1">
    <citation type="journal article" date="2017" name="BMC Genomics">
        <title>Genome sequencing of 39 Akkermansia muciniphila isolates reveals its population structure, genomic and functional diverisity, and global distribution in mammalian gut microbiotas.</title>
        <authorList>
            <person name="Guo X."/>
            <person name="Li S."/>
            <person name="Zhang J."/>
            <person name="Wu F."/>
            <person name="Li X."/>
            <person name="Wu D."/>
            <person name="Zhang M."/>
            <person name="Ou Z."/>
            <person name="Jie Z."/>
            <person name="Yan Q."/>
            <person name="Li P."/>
            <person name="Yi J."/>
            <person name="Peng Y."/>
        </authorList>
    </citation>
    <scope>NUCLEOTIDE SEQUENCE [LARGE SCALE GENOMIC DNA]</scope>
    <source>
        <strain evidence="1 2">GP24</strain>
    </source>
</reference>
<dbReference type="Proteomes" id="UP000236000">
    <property type="component" value="Unassembled WGS sequence"/>
</dbReference>
<dbReference type="EMBL" id="PJKA01000012">
    <property type="protein sequence ID" value="PNC17592.1"/>
    <property type="molecule type" value="Genomic_DNA"/>
</dbReference>
<accession>A0A2N8HCI4</accession>
<organism evidence="1 2">
    <name type="scientific">Akkermansia muciniphila</name>
    <dbReference type="NCBI Taxonomy" id="239935"/>
    <lineage>
        <taxon>Bacteria</taxon>
        <taxon>Pseudomonadati</taxon>
        <taxon>Verrucomicrobiota</taxon>
        <taxon>Verrucomicrobiia</taxon>
        <taxon>Verrucomicrobiales</taxon>
        <taxon>Akkermansiaceae</taxon>
        <taxon>Akkermansia</taxon>
    </lineage>
</organism>
<name>A0A2N8HCI4_9BACT</name>
<dbReference type="AlphaFoldDB" id="A0A2N8HCI4"/>
<evidence type="ECO:0000313" key="2">
    <source>
        <dbReference type="Proteomes" id="UP000236000"/>
    </source>
</evidence>
<comment type="caution">
    <text evidence="1">The sequence shown here is derived from an EMBL/GenBank/DDBJ whole genome shotgun (WGS) entry which is preliminary data.</text>
</comment>
<sequence length="150" mass="16672">MTASHRYLFNGETCGSLDEMFLRYGDASHNAHISLDGRNGMHIQSVPVGNGLYYCEVGDATHGFVCPHEMMVEELKALFRRFDSGEDFSFVAEEWNVYEPSLSPLPAIIKWIAVAGLMDIAIILAFTGFPASQIDRLSCILNTFANFLLS</sequence>
<evidence type="ECO:0000313" key="1">
    <source>
        <dbReference type="EMBL" id="PNC17592.1"/>
    </source>
</evidence>